<dbReference type="Proteomes" id="UP000218231">
    <property type="component" value="Unassembled WGS sequence"/>
</dbReference>
<evidence type="ECO:0000313" key="2">
    <source>
        <dbReference type="Proteomes" id="UP000218231"/>
    </source>
</evidence>
<accession>A0A2A2M0A2</accession>
<organism evidence="1 2">
    <name type="scientific">Diploscapter pachys</name>
    <dbReference type="NCBI Taxonomy" id="2018661"/>
    <lineage>
        <taxon>Eukaryota</taxon>
        <taxon>Metazoa</taxon>
        <taxon>Ecdysozoa</taxon>
        <taxon>Nematoda</taxon>
        <taxon>Chromadorea</taxon>
        <taxon>Rhabditida</taxon>
        <taxon>Rhabditina</taxon>
        <taxon>Rhabditomorpha</taxon>
        <taxon>Rhabditoidea</taxon>
        <taxon>Rhabditidae</taxon>
        <taxon>Diploscapter</taxon>
    </lineage>
</organism>
<evidence type="ECO:0000313" key="1">
    <source>
        <dbReference type="EMBL" id="PAV91906.1"/>
    </source>
</evidence>
<dbReference type="EMBL" id="LIAE01006283">
    <property type="protein sequence ID" value="PAV91906.1"/>
    <property type="molecule type" value="Genomic_DNA"/>
</dbReference>
<protein>
    <submittedName>
        <fullName evidence="1">Uncharacterized protein</fullName>
    </submittedName>
</protein>
<sequence>MPFPANIFCFNECFNAVNGCAICSRLSNKTRTRESGVIFEGTGANFEGKMRVRCGYQILIKLQVRPVEMRQVRACLASCEALASSDSRYLICLLMSTVFADLWLFIVTNLNQKFTKSNNSEQK</sequence>
<dbReference type="AlphaFoldDB" id="A0A2A2M0A2"/>
<name>A0A2A2M0A2_9BILA</name>
<proteinExistence type="predicted"/>
<comment type="caution">
    <text evidence="1">The sequence shown here is derived from an EMBL/GenBank/DDBJ whole genome shotgun (WGS) entry which is preliminary data.</text>
</comment>
<reference evidence="1 2" key="1">
    <citation type="journal article" date="2017" name="Curr. Biol.">
        <title>Genome architecture and evolution of a unichromosomal asexual nematode.</title>
        <authorList>
            <person name="Fradin H."/>
            <person name="Zegar C."/>
            <person name="Gutwein M."/>
            <person name="Lucas J."/>
            <person name="Kovtun M."/>
            <person name="Corcoran D."/>
            <person name="Baugh L.R."/>
            <person name="Kiontke K."/>
            <person name="Gunsalus K."/>
            <person name="Fitch D.H."/>
            <person name="Piano F."/>
        </authorList>
    </citation>
    <scope>NUCLEOTIDE SEQUENCE [LARGE SCALE GENOMIC DNA]</scope>
    <source>
        <strain evidence="1">PF1309</strain>
    </source>
</reference>
<keyword evidence="2" id="KW-1185">Reference proteome</keyword>
<gene>
    <name evidence="1" type="ORF">WR25_13974</name>
</gene>